<dbReference type="SUPFAM" id="SSF46689">
    <property type="entry name" value="Homeodomain-like"/>
    <property type="match status" value="1"/>
</dbReference>
<proteinExistence type="predicted"/>
<dbReference type="OrthoDB" id="4726108at2"/>
<organism evidence="4 5">
    <name type="scientific">Actinomadura montaniterrae</name>
    <dbReference type="NCBI Taxonomy" id="1803903"/>
    <lineage>
        <taxon>Bacteria</taxon>
        <taxon>Bacillati</taxon>
        <taxon>Actinomycetota</taxon>
        <taxon>Actinomycetes</taxon>
        <taxon>Streptosporangiales</taxon>
        <taxon>Thermomonosporaceae</taxon>
        <taxon>Actinomadura</taxon>
    </lineage>
</organism>
<dbReference type="GO" id="GO:0003677">
    <property type="term" value="F:DNA binding"/>
    <property type="evidence" value="ECO:0007669"/>
    <property type="project" value="UniProtKB-UniRule"/>
</dbReference>
<dbReference type="PANTHER" id="PTHR30328:SF54">
    <property type="entry name" value="HTH-TYPE TRANSCRIPTIONAL REPRESSOR SCO4008"/>
    <property type="match status" value="1"/>
</dbReference>
<evidence type="ECO:0000259" key="3">
    <source>
        <dbReference type="PROSITE" id="PS50977"/>
    </source>
</evidence>
<keyword evidence="5" id="KW-1185">Reference proteome</keyword>
<evidence type="ECO:0000256" key="1">
    <source>
        <dbReference type="ARBA" id="ARBA00023125"/>
    </source>
</evidence>
<dbReference type="Proteomes" id="UP000483004">
    <property type="component" value="Unassembled WGS sequence"/>
</dbReference>
<dbReference type="PANTHER" id="PTHR30328">
    <property type="entry name" value="TRANSCRIPTIONAL REPRESSOR"/>
    <property type="match status" value="1"/>
</dbReference>
<dbReference type="Gene3D" id="1.10.357.10">
    <property type="entry name" value="Tetracycline Repressor, domain 2"/>
    <property type="match status" value="1"/>
</dbReference>
<dbReference type="EMBL" id="WBMR01000257">
    <property type="protein sequence ID" value="KAB2362947.1"/>
    <property type="molecule type" value="Genomic_DNA"/>
</dbReference>
<dbReference type="InterPro" id="IPR041467">
    <property type="entry name" value="Sco4008_C"/>
</dbReference>
<evidence type="ECO:0000256" key="2">
    <source>
        <dbReference type="PROSITE-ProRule" id="PRU00335"/>
    </source>
</evidence>
<evidence type="ECO:0000313" key="4">
    <source>
        <dbReference type="EMBL" id="KAB2362947.1"/>
    </source>
</evidence>
<dbReference type="GO" id="GO:0006355">
    <property type="term" value="P:regulation of DNA-templated transcription"/>
    <property type="evidence" value="ECO:0007669"/>
    <property type="project" value="UniProtKB-ARBA"/>
</dbReference>
<dbReference type="SUPFAM" id="SSF48498">
    <property type="entry name" value="Tetracyclin repressor-like, C-terminal domain"/>
    <property type="match status" value="1"/>
</dbReference>
<dbReference type="InterPro" id="IPR009057">
    <property type="entry name" value="Homeodomain-like_sf"/>
</dbReference>
<reference evidence="4 5" key="1">
    <citation type="submission" date="2019-09" db="EMBL/GenBank/DDBJ databases">
        <title>Actinomadura physcomitrii sp. nov., a novel actinomycete isolated from moss [Physcomitrium sphaericum (Ludw) Fuernr].</title>
        <authorList>
            <person name="Liu C."/>
            <person name="Zhuang X."/>
        </authorList>
    </citation>
    <scope>NUCLEOTIDE SEQUENCE [LARGE SCALE GENOMIC DNA]</scope>
    <source>
        <strain evidence="4 5">CYP1-1B</strain>
    </source>
</reference>
<dbReference type="PRINTS" id="PR00455">
    <property type="entry name" value="HTHTETR"/>
</dbReference>
<accession>A0A6L3VE54</accession>
<comment type="caution">
    <text evidence="4">The sequence shown here is derived from an EMBL/GenBank/DDBJ whole genome shotgun (WGS) entry which is preliminary data.</text>
</comment>
<evidence type="ECO:0000313" key="5">
    <source>
        <dbReference type="Proteomes" id="UP000483004"/>
    </source>
</evidence>
<dbReference type="PROSITE" id="PS50977">
    <property type="entry name" value="HTH_TETR_2"/>
    <property type="match status" value="1"/>
</dbReference>
<dbReference type="Pfam" id="PF17926">
    <property type="entry name" value="TetR_C_21"/>
    <property type="match status" value="1"/>
</dbReference>
<sequence>MAWDTERTRRLILDAAVGEFAAHGPEAARMDRIAATAGVNKERIYSYFGNKRQMFAIVLTTELERLAEAVPLDERVAADLGEYAGRVFDYHREHPHFVRLLHWEGLHTADGEPVAAEAERTAHYAGKIAALAKAQESGHLDARLAPQELLYAVIVLAGWWFATPQLRRMLMPGLDDDPDGQRAAIVRLVRTLAGTGR</sequence>
<protein>
    <submittedName>
        <fullName evidence="4">TetR family transcriptional regulator</fullName>
    </submittedName>
</protein>
<dbReference type="InterPro" id="IPR036271">
    <property type="entry name" value="Tet_transcr_reg_TetR-rel_C_sf"/>
</dbReference>
<dbReference type="InterPro" id="IPR050109">
    <property type="entry name" value="HTH-type_TetR-like_transc_reg"/>
</dbReference>
<dbReference type="AlphaFoldDB" id="A0A6L3VE54"/>
<feature type="domain" description="HTH tetR-type" evidence="3">
    <location>
        <begin position="6"/>
        <end position="66"/>
    </location>
</feature>
<dbReference type="RefSeq" id="WP_151546201.1">
    <property type="nucleotide sequence ID" value="NZ_WBMR01000257.1"/>
</dbReference>
<gene>
    <name evidence="4" type="ORF">F9B16_43935</name>
</gene>
<dbReference type="Pfam" id="PF00440">
    <property type="entry name" value="TetR_N"/>
    <property type="match status" value="1"/>
</dbReference>
<dbReference type="InterPro" id="IPR001647">
    <property type="entry name" value="HTH_TetR"/>
</dbReference>
<feature type="DNA-binding region" description="H-T-H motif" evidence="2">
    <location>
        <begin position="29"/>
        <end position="48"/>
    </location>
</feature>
<keyword evidence="1 2" id="KW-0238">DNA-binding</keyword>
<name>A0A6L3VE54_9ACTN</name>